<feature type="signal peptide" evidence="1">
    <location>
        <begin position="1"/>
        <end position="21"/>
    </location>
</feature>
<keyword evidence="1" id="KW-0732">Signal</keyword>
<protein>
    <submittedName>
        <fullName evidence="2">Uncharacterized protein</fullName>
    </submittedName>
</protein>
<dbReference type="AlphaFoldDB" id="A0A1Y3B099"/>
<reference evidence="2 3" key="1">
    <citation type="submission" date="2017-03" db="EMBL/GenBank/DDBJ databases">
        <title>Genome Survey of Euroglyphus maynei.</title>
        <authorList>
            <person name="Arlian L.G."/>
            <person name="Morgan M.S."/>
            <person name="Rider S.D."/>
        </authorList>
    </citation>
    <scope>NUCLEOTIDE SEQUENCE [LARGE SCALE GENOMIC DNA]</scope>
    <source>
        <strain evidence="2">Arlian Lab</strain>
        <tissue evidence="2">Whole body</tissue>
    </source>
</reference>
<dbReference type="Proteomes" id="UP000194236">
    <property type="component" value="Unassembled WGS sequence"/>
</dbReference>
<proteinExistence type="predicted"/>
<gene>
    <name evidence="2" type="ORF">BLA29_013983</name>
</gene>
<evidence type="ECO:0000256" key="1">
    <source>
        <dbReference type="SAM" id="SignalP"/>
    </source>
</evidence>
<dbReference type="EMBL" id="MUJZ01048106">
    <property type="protein sequence ID" value="OTF74222.1"/>
    <property type="molecule type" value="Genomic_DNA"/>
</dbReference>
<organism evidence="2 3">
    <name type="scientific">Euroglyphus maynei</name>
    <name type="common">Mayne's house dust mite</name>
    <dbReference type="NCBI Taxonomy" id="6958"/>
    <lineage>
        <taxon>Eukaryota</taxon>
        <taxon>Metazoa</taxon>
        <taxon>Ecdysozoa</taxon>
        <taxon>Arthropoda</taxon>
        <taxon>Chelicerata</taxon>
        <taxon>Arachnida</taxon>
        <taxon>Acari</taxon>
        <taxon>Acariformes</taxon>
        <taxon>Sarcoptiformes</taxon>
        <taxon>Astigmata</taxon>
        <taxon>Psoroptidia</taxon>
        <taxon>Analgoidea</taxon>
        <taxon>Pyroglyphidae</taxon>
        <taxon>Pyroglyphinae</taxon>
        <taxon>Euroglyphus</taxon>
    </lineage>
</organism>
<sequence length="55" mass="6650">MVVRFHWIGMILMVLKRKLSASSEHHRIVMNKLFPHIPYMNDLFITNRSFFSYPV</sequence>
<keyword evidence="3" id="KW-1185">Reference proteome</keyword>
<accession>A0A1Y3B099</accession>
<evidence type="ECO:0000313" key="3">
    <source>
        <dbReference type="Proteomes" id="UP000194236"/>
    </source>
</evidence>
<feature type="chain" id="PRO_5010987942" evidence="1">
    <location>
        <begin position="22"/>
        <end position="55"/>
    </location>
</feature>
<evidence type="ECO:0000313" key="2">
    <source>
        <dbReference type="EMBL" id="OTF74222.1"/>
    </source>
</evidence>
<name>A0A1Y3B099_EURMA</name>
<comment type="caution">
    <text evidence="2">The sequence shown here is derived from an EMBL/GenBank/DDBJ whole genome shotgun (WGS) entry which is preliminary data.</text>
</comment>